<dbReference type="GO" id="GO:0006629">
    <property type="term" value="P:lipid metabolic process"/>
    <property type="evidence" value="ECO:0007669"/>
    <property type="project" value="InterPro"/>
</dbReference>
<dbReference type="Pfam" id="PF00487">
    <property type="entry name" value="FA_desaturase"/>
    <property type="match status" value="1"/>
</dbReference>
<evidence type="ECO:0000313" key="3">
    <source>
        <dbReference type="EMBL" id="PBK64077.1"/>
    </source>
</evidence>
<reference evidence="4" key="1">
    <citation type="journal article" date="2017" name="Nat. Ecol. Evol.">
        <title>Genome expansion and lineage-specific genetic innovations in the forest pathogenic fungi Armillaria.</title>
        <authorList>
            <person name="Sipos G."/>
            <person name="Prasanna A.N."/>
            <person name="Walter M.C."/>
            <person name="O'Connor E."/>
            <person name="Balint B."/>
            <person name="Krizsan K."/>
            <person name="Kiss B."/>
            <person name="Hess J."/>
            <person name="Varga T."/>
            <person name="Slot J."/>
            <person name="Riley R."/>
            <person name="Boka B."/>
            <person name="Rigling D."/>
            <person name="Barry K."/>
            <person name="Lee J."/>
            <person name="Mihaltcheva S."/>
            <person name="LaButti K."/>
            <person name="Lipzen A."/>
            <person name="Waldron R."/>
            <person name="Moloney N.M."/>
            <person name="Sperisen C."/>
            <person name="Kredics L."/>
            <person name="Vagvoelgyi C."/>
            <person name="Patrignani A."/>
            <person name="Fitzpatrick D."/>
            <person name="Nagy I."/>
            <person name="Doyle S."/>
            <person name="Anderson J.B."/>
            <person name="Grigoriev I.V."/>
            <person name="Gueldener U."/>
            <person name="Muensterkoetter M."/>
            <person name="Nagy L.G."/>
        </authorList>
    </citation>
    <scope>NUCLEOTIDE SEQUENCE [LARGE SCALE GENOMIC DNA]</scope>
    <source>
        <strain evidence="4">28-4</strain>
    </source>
</reference>
<name>A0A2H3BHN4_9AGAR</name>
<feature type="region of interest" description="Disordered" evidence="1">
    <location>
        <begin position="1"/>
        <end position="21"/>
    </location>
</feature>
<dbReference type="PANTHER" id="PTHR32100">
    <property type="entry name" value="OMEGA-6 FATTY ACID DESATURASE, CHLOROPLASTIC"/>
    <property type="match status" value="1"/>
</dbReference>
<evidence type="ECO:0000313" key="4">
    <source>
        <dbReference type="Proteomes" id="UP000218334"/>
    </source>
</evidence>
<feature type="domain" description="Fatty acid desaturase" evidence="2">
    <location>
        <begin position="108"/>
        <end position="170"/>
    </location>
</feature>
<organism evidence="3 4">
    <name type="scientific">Armillaria solidipes</name>
    <dbReference type="NCBI Taxonomy" id="1076256"/>
    <lineage>
        <taxon>Eukaryota</taxon>
        <taxon>Fungi</taxon>
        <taxon>Dikarya</taxon>
        <taxon>Basidiomycota</taxon>
        <taxon>Agaricomycotina</taxon>
        <taxon>Agaricomycetes</taxon>
        <taxon>Agaricomycetidae</taxon>
        <taxon>Agaricales</taxon>
        <taxon>Marasmiineae</taxon>
        <taxon>Physalacriaceae</taxon>
        <taxon>Armillaria</taxon>
    </lineage>
</organism>
<protein>
    <recommendedName>
        <fullName evidence="2">Fatty acid desaturase domain-containing protein</fullName>
    </recommendedName>
</protein>
<dbReference type="AlphaFoldDB" id="A0A2H3BHN4"/>
<sequence>MSTFPPFDMVSATPATSKPELDSQHVKSAELPVFTPLPYTIAQIRAAIPSDYFVLSTSRALITLARDIFMTISHTHSKSTPPFYAQLHRPGIGGSEVLHSPEYGCSDHECGHGAFSHYTWLNDSLGFILHTFLWTPYFSWKIGHHRHHLTHASMEHDEVYVPKTRAILGIPSKEFEEEHGINWEYYFGETPIWTLMMLIRQQVLAFPAYLTQRNAIILDGTQRMHDEGSGTTLHLTVRGVFADDEGKLGLRHKPWFRDFKRTKWPPRSPK</sequence>
<dbReference type="GO" id="GO:0016491">
    <property type="term" value="F:oxidoreductase activity"/>
    <property type="evidence" value="ECO:0007669"/>
    <property type="project" value="InterPro"/>
</dbReference>
<proteinExistence type="predicted"/>
<dbReference type="InterPro" id="IPR012171">
    <property type="entry name" value="Fatty_acid_desaturase"/>
</dbReference>
<accession>A0A2H3BHN4</accession>
<dbReference type="EMBL" id="KZ293454">
    <property type="protein sequence ID" value="PBK64077.1"/>
    <property type="molecule type" value="Genomic_DNA"/>
</dbReference>
<evidence type="ECO:0000259" key="2">
    <source>
        <dbReference type="Pfam" id="PF00487"/>
    </source>
</evidence>
<keyword evidence="4" id="KW-1185">Reference proteome</keyword>
<gene>
    <name evidence="3" type="ORF">ARMSODRAFT_1056595</name>
</gene>
<dbReference type="STRING" id="1076256.A0A2H3BHN4"/>
<dbReference type="InterPro" id="IPR005804">
    <property type="entry name" value="FA_desaturase_dom"/>
</dbReference>
<evidence type="ECO:0000256" key="1">
    <source>
        <dbReference type="SAM" id="MobiDB-lite"/>
    </source>
</evidence>
<dbReference type="Proteomes" id="UP000218334">
    <property type="component" value="Unassembled WGS sequence"/>
</dbReference>